<feature type="non-terminal residue" evidence="2">
    <location>
        <position position="284"/>
    </location>
</feature>
<sequence>VRRAPAHRCRRPHLPGPSGRSRERAAGAAPARLPADLGVVGRGVAAAERGRTADVRPRPAGLLPRRAARRGRGLLRPEPRAGDRGSDDGAGDPGRRRRGARLGRERRLDAGCLASRPRPFPDRGLGAAPGRLHRGVPGRPGAEGAVGVHPAVLAGRQGRGGAARRRRPPAAPDAVGRRRAGHRDSGGVDRRVRRGAVGARCADRGAELVPRDELGHPGGPGRGADDVRVERRRRGHRADGGRGLRQLRERRLPVRRAAGGHALDSRAGPGAARPRRHGPHRVHV</sequence>
<evidence type="ECO:0000256" key="1">
    <source>
        <dbReference type="SAM" id="MobiDB-lite"/>
    </source>
</evidence>
<protein>
    <submittedName>
        <fullName evidence="2">Epoxide hydrolase</fullName>
        <ecNumber evidence="2">3.3.2.9</ecNumber>
    </submittedName>
</protein>
<name>A0A6J4HQG8_9ACTN</name>
<feature type="compositionally biased region" description="Basic and acidic residues" evidence="1">
    <location>
        <begin position="201"/>
        <end position="215"/>
    </location>
</feature>
<dbReference type="GO" id="GO:0033961">
    <property type="term" value="F:cis-stilbene-oxide hydrolase activity"/>
    <property type="evidence" value="ECO:0007669"/>
    <property type="project" value="UniProtKB-EC"/>
</dbReference>
<feature type="compositionally biased region" description="Basic and acidic residues" evidence="1">
    <location>
        <begin position="75"/>
        <end position="87"/>
    </location>
</feature>
<organism evidence="2">
    <name type="scientific">uncultured Blastococcus sp</name>
    <dbReference type="NCBI Taxonomy" id="217144"/>
    <lineage>
        <taxon>Bacteria</taxon>
        <taxon>Bacillati</taxon>
        <taxon>Actinomycetota</taxon>
        <taxon>Actinomycetes</taxon>
        <taxon>Geodermatophilales</taxon>
        <taxon>Geodermatophilaceae</taxon>
        <taxon>Blastococcus</taxon>
        <taxon>environmental samples</taxon>
    </lineage>
</organism>
<feature type="compositionally biased region" description="Basic and acidic residues" evidence="1">
    <location>
        <begin position="48"/>
        <end position="57"/>
    </location>
</feature>
<feature type="compositionally biased region" description="Basic residues" evidence="1">
    <location>
        <begin position="273"/>
        <end position="284"/>
    </location>
</feature>
<dbReference type="EMBL" id="CADCTN010000066">
    <property type="protein sequence ID" value="CAA9229964.1"/>
    <property type="molecule type" value="Genomic_DNA"/>
</dbReference>
<keyword evidence="2" id="KW-0378">Hydrolase</keyword>
<reference evidence="2" key="1">
    <citation type="submission" date="2020-02" db="EMBL/GenBank/DDBJ databases">
        <authorList>
            <person name="Meier V. D."/>
        </authorList>
    </citation>
    <scope>NUCLEOTIDE SEQUENCE</scope>
    <source>
        <strain evidence="2">AVDCRST_MAG52</strain>
    </source>
</reference>
<dbReference type="AlphaFoldDB" id="A0A6J4HQG8"/>
<gene>
    <name evidence="2" type="ORF">AVDCRST_MAG52-964</name>
</gene>
<feature type="compositionally biased region" description="Low complexity" evidence="1">
    <location>
        <begin position="26"/>
        <end position="35"/>
    </location>
</feature>
<dbReference type="EC" id="3.3.2.9" evidence="2"/>
<accession>A0A6J4HQG8</accession>
<feature type="compositionally biased region" description="Basic and acidic residues" evidence="1">
    <location>
        <begin position="237"/>
        <end position="252"/>
    </location>
</feature>
<feature type="region of interest" description="Disordered" evidence="1">
    <location>
        <begin position="1"/>
        <end position="284"/>
    </location>
</feature>
<proteinExistence type="predicted"/>
<feature type="non-terminal residue" evidence="2">
    <location>
        <position position="1"/>
    </location>
</feature>
<evidence type="ECO:0000313" key="2">
    <source>
        <dbReference type="EMBL" id="CAA9229964.1"/>
    </source>
</evidence>
<feature type="compositionally biased region" description="Basic residues" evidence="1">
    <location>
        <begin position="1"/>
        <end position="13"/>
    </location>
</feature>